<protein>
    <recommendedName>
        <fullName evidence="2">Bacteriophage cohesive ends</fullName>
    </recommendedName>
</protein>
<comment type="caution">
    <text evidence="1">The sequence shown here is derived from an EMBL/GenBank/DDBJ whole genome shotgun (WGS) entry which is preliminary data.</text>
</comment>
<gene>
    <name evidence="1" type="ORF">ED033_08240</name>
</gene>
<reference evidence="1" key="1">
    <citation type="submission" date="2018-10" db="EMBL/GenBank/DDBJ databases">
        <authorList>
            <consortium name="PulseNet: The National Subtyping Network for Foodborne Disease Surveillance"/>
            <person name="Tarr C.L."/>
            <person name="Trees E."/>
            <person name="Katz L.S."/>
            <person name="Carleton-Romer H.A."/>
            <person name="Stroika S."/>
            <person name="Kucerova Z."/>
            <person name="Roache K.F."/>
            <person name="Sabol A.L."/>
            <person name="Besser J."/>
            <person name="Gerner-Smidt P."/>
        </authorList>
    </citation>
    <scope>NUCLEOTIDE SEQUENCE [LARGE SCALE GENOMIC DNA]</scope>
    <source>
        <strain evidence="1">PNUSAS057480</strain>
    </source>
</reference>
<organism evidence="1">
    <name type="scientific">Salmonella enterica</name>
    <name type="common">Salmonella choleraesuis</name>
    <dbReference type="NCBI Taxonomy" id="28901"/>
    <lineage>
        <taxon>Bacteria</taxon>
        <taxon>Pseudomonadati</taxon>
        <taxon>Pseudomonadota</taxon>
        <taxon>Gammaproteobacteria</taxon>
        <taxon>Enterobacterales</taxon>
        <taxon>Enterobacteriaceae</taxon>
        <taxon>Salmonella</taxon>
    </lineage>
</organism>
<evidence type="ECO:0000313" key="1">
    <source>
        <dbReference type="EMBL" id="MER42320.1"/>
    </source>
</evidence>
<dbReference type="Proteomes" id="UP000885379">
    <property type="component" value="Unassembled WGS sequence"/>
</dbReference>
<accession>A0A3I8FR22</accession>
<proteinExistence type="predicted"/>
<sequence>MMIISSLLYVHGENEGALKMLKFVIYGDTVKNLNKTFTCKYAVIRRDDMTVIAEMDFFPDCNRSLMYRDGRYVRFLPLLQNDIMGSDTLINELTIRAGYHE</sequence>
<dbReference type="AlphaFoldDB" id="A0A3I8FR22"/>
<name>A0A3I8FR22_SALER</name>
<evidence type="ECO:0008006" key="2">
    <source>
        <dbReference type="Google" id="ProtNLM"/>
    </source>
</evidence>
<dbReference type="EMBL" id="RMEA01000019">
    <property type="protein sequence ID" value="MER42320.1"/>
    <property type="molecule type" value="Genomic_DNA"/>
</dbReference>